<keyword evidence="3 12" id="KW-0808">Transferase</keyword>
<evidence type="ECO:0000313" key="13">
    <source>
        <dbReference type="Proteomes" id="UP001176521"/>
    </source>
</evidence>
<dbReference type="GO" id="GO:0035861">
    <property type="term" value="C:site of double-strand break"/>
    <property type="evidence" value="ECO:0007669"/>
    <property type="project" value="TreeGrafter"/>
</dbReference>
<dbReference type="Proteomes" id="UP001176521">
    <property type="component" value="Unassembled WGS sequence"/>
</dbReference>
<feature type="region of interest" description="Disordered" evidence="10">
    <location>
        <begin position="526"/>
        <end position="545"/>
    </location>
</feature>
<comment type="caution">
    <text evidence="12">The sequence shown here is derived from an EMBL/GenBank/DDBJ whole genome shotgun (WGS) entry which is preliminary data.</text>
</comment>
<dbReference type="EMBL" id="JAPDMQ010000112">
    <property type="protein sequence ID" value="KAK0534646.1"/>
    <property type="molecule type" value="Genomic_DNA"/>
</dbReference>
<evidence type="ECO:0000313" key="12">
    <source>
        <dbReference type="EMBL" id="KAK0534646.1"/>
    </source>
</evidence>
<keyword evidence="13" id="KW-1185">Reference proteome</keyword>
<dbReference type="InterPro" id="IPR011009">
    <property type="entry name" value="Kinase-like_dom_sf"/>
</dbReference>
<dbReference type="SUPFAM" id="SSF56112">
    <property type="entry name" value="Protein kinase-like (PK-like)"/>
    <property type="match status" value="1"/>
</dbReference>
<feature type="region of interest" description="Disordered" evidence="10">
    <location>
        <begin position="57"/>
        <end position="80"/>
    </location>
</feature>
<feature type="region of interest" description="Disordered" evidence="10">
    <location>
        <begin position="568"/>
        <end position="673"/>
    </location>
</feature>
<evidence type="ECO:0000256" key="9">
    <source>
        <dbReference type="PROSITE-ProRule" id="PRU10141"/>
    </source>
</evidence>
<evidence type="ECO:0000256" key="2">
    <source>
        <dbReference type="ARBA" id="ARBA00022527"/>
    </source>
</evidence>
<feature type="binding site" evidence="9">
    <location>
        <position position="49"/>
    </location>
    <ligand>
        <name>ATP</name>
        <dbReference type="ChEBI" id="CHEBI:30616"/>
    </ligand>
</feature>
<feature type="compositionally biased region" description="Polar residues" evidence="10">
    <location>
        <begin position="568"/>
        <end position="577"/>
    </location>
</feature>
<feature type="compositionally biased region" description="Low complexity" evidence="10">
    <location>
        <begin position="617"/>
        <end position="669"/>
    </location>
</feature>
<dbReference type="GO" id="GO:0005634">
    <property type="term" value="C:nucleus"/>
    <property type="evidence" value="ECO:0007669"/>
    <property type="project" value="TreeGrafter"/>
</dbReference>
<keyword evidence="6 9" id="KW-0067">ATP-binding</keyword>
<evidence type="ECO:0000256" key="6">
    <source>
        <dbReference type="ARBA" id="ARBA00022840"/>
    </source>
</evidence>
<evidence type="ECO:0000256" key="1">
    <source>
        <dbReference type="ARBA" id="ARBA00012513"/>
    </source>
</evidence>
<dbReference type="PANTHER" id="PTHR43895">
    <property type="entry name" value="CALCIUM/CALMODULIN-DEPENDENT PROTEIN KINASE KINASE-RELATED"/>
    <property type="match status" value="1"/>
</dbReference>
<feature type="compositionally biased region" description="Basic and acidic residues" evidence="10">
    <location>
        <begin position="734"/>
        <end position="744"/>
    </location>
</feature>
<dbReference type="GO" id="GO:0004674">
    <property type="term" value="F:protein serine/threonine kinase activity"/>
    <property type="evidence" value="ECO:0007669"/>
    <property type="project" value="UniProtKB-KW"/>
</dbReference>
<protein>
    <recommendedName>
        <fullName evidence="1">non-specific serine/threonine protein kinase</fullName>
        <ecNumber evidence="1">2.7.11.1</ecNumber>
    </recommendedName>
</protein>
<dbReference type="AlphaFoldDB" id="A0AAN6JM69"/>
<dbReference type="PANTHER" id="PTHR43895:SF32">
    <property type="entry name" value="SERINE_THREONINE-PROTEIN KINASE CHK1"/>
    <property type="match status" value="1"/>
</dbReference>
<keyword evidence="5 12" id="KW-0418">Kinase</keyword>
<feature type="compositionally biased region" description="Acidic residues" evidence="10">
    <location>
        <begin position="583"/>
        <end position="592"/>
    </location>
</feature>
<evidence type="ECO:0000256" key="5">
    <source>
        <dbReference type="ARBA" id="ARBA00022777"/>
    </source>
</evidence>
<dbReference type="PROSITE" id="PS00108">
    <property type="entry name" value="PROTEIN_KINASE_ST"/>
    <property type="match status" value="1"/>
</dbReference>
<comment type="catalytic activity">
    <reaction evidence="8">
        <text>L-seryl-[protein] + ATP = O-phospho-L-seryl-[protein] + ADP + H(+)</text>
        <dbReference type="Rhea" id="RHEA:17989"/>
        <dbReference type="Rhea" id="RHEA-COMP:9863"/>
        <dbReference type="Rhea" id="RHEA-COMP:11604"/>
        <dbReference type="ChEBI" id="CHEBI:15378"/>
        <dbReference type="ChEBI" id="CHEBI:29999"/>
        <dbReference type="ChEBI" id="CHEBI:30616"/>
        <dbReference type="ChEBI" id="CHEBI:83421"/>
        <dbReference type="ChEBI" id="CHEBI:456216"/>
        <dbReference type="EC" id="2.7.11.1"/>
    </reaction>
</comment>
<keyword evidence="4 9" id="KW-0547">Nucleotide-binding</keyword>
<name>A0AAN6JM69_9BASI</name>
<dbReference type="InterPro" id="IPR000719">
    <property type="entry name" value="Prot_kinase_dom"/>
</dbReference>
<dbReference type="InterPro" id="IPR008271">
    <property type="entry name" value="Ser/Thr_kinase_AS"/>
</dbReference>
<dbReference type="PROSITE" id="PS50011">
    <property type="entry name" value="PROTEIN_KINASE_DOM"/>
    <property type="match status" value="1"/>
</dbReference>
<dbReference type="SMART" id="SM00220">
    <property type="entry name" value="S_TKc"/>
    <property type="match status" value="1"/>
</dbReference>
<dbReference type="FunFam" id="1.10.510.10:FF:000571">
    <property type="entry name" value="Maternal embryonic leucine zipper kinase"/>
    <property type="match status" value="1"/>
</dbReference>
<proteinExistence type="predicted"/>
<evidence type="ECO:0000256" key="3">
    <source>
        <dbReference type="ARBA" id="ARBA00022679"/>
    </source>
</evidence>
<organism evidence="12 13">
    <name type="scientific">Tilletia horrida</name>
    <dbReference type="NCBI Taxonomy" id="155126"/>
    <lineage>
        <taxon>Eukaryota</taxon>
        <taxon>Fungi</taxon>
        <taxon>Dikarya</taxon>
        <taxon>Basidiomycota</taxon>
        <taxon>Ustilaginomycotina</taxon>
        <taxon>Exobasidiomycetes</taxon>
        <taxon>Tilletiales</taxon>
        <taxon>Tilletiaceae</taxon>
        <taxon>Tilletia</taxon>
    </lineage>
</organism>
<sequence length="788" mass="84062">MPVPTSSSGLIYARPLGYKLVQQIGGGGFSKVFRATKLDDDRHPIAAVKVVSFAPPPPPPPATAFDAHGNPTTAAAAAPRHPVDRRALQKEVQIHSVLKHKAVLEFIGAEEYGSKQRPIPSNTVPGLYIVLELAAGGDLFDKIAPDYGLEEDLAQFYFKQLIGGLEYIHSQGVVHRDIKPENLLLDAEGNIKLADFGLCSVYKYKGKERQMHGACGSLPYIAPEMNGKPYRGEPVDVWSAGVVLFALLVGNTPWDEPTKRSPEYEAYLTGELFKYDPWTRLEPDSLSLLRKMLEPDPSNRLSISQIKQHRWYKRENRFISAANQCTDPSLLAERLLHGLMVSGDMHANLKIELHSDGKRADVPDVISHTQPADHFAKPITFGPSFPSSASSTSTSSDWFNSSSVQPPSSALTGTTVAASYRNQNGALKSFSLADAEAQLARLKREGPTQGGPRYGAPAGSIEEGGMSQFTQTFNLLTQWSPTLVLSSALRFSPELTRFFAKREPADVVKHLVSILQGGNSASFALRSEAGTGTNTPTGAGPASSATSLKGIQISIEGCVVQPVGGESARSTFSRSHTQAAADASEEAQDADGDSQMVSTPSAAEGIAPSSSTTLVDAAAASSPPVSPSSAETTAASALGPSSSLVRSSSSETVRPSAAGAGSGSASASANTGPPAELEYIVSSSGARIRLSTMDRRKCPLKGEIFVAPFRAVRVAKEADAEDGAGEEEEEEKEGDGVEGKKEQEQQEAEVAPRCVVLWKRSKGNPLEWRKLFRAVTADPELQAMLVRV</sequence>
<keyword evidence="2" id="KW-0723">Serine/threonine-protein kinase</keyword>
<feature type="compositionally biased region" description="Low complexity" evidence="10">
    <location>
        <begin position="529"/>
        <end position="542"/>
    </location>
</feature>
<comment type="catalytic activity">
    <reaction evidence="7">
        <text>L-threonyl-[protein] + ATP = O-phospho-L-threonyl-[protein] + ADP + H(+)</text>
        <dbReference type="Rhea" id="RHEA:46608"/>
        <dbReference type="Rhea" id="RHEA-COMP:11060"/>
        <dbReference type="Rhea" id="RHEA-COMP:11605"/>
        <dbReference type="ChEBI" id="CHEBI:15378"/>
        <dbReference type="ChEBI" id="CHEBI:30013"/>
        <dbReference type="ChEBI" id="CHEBI:30616"/>
        <dbReference type="ChEBI" id="CHEBI:61977"/>
        <dbReference type="ChEBI" id="CHEBI:456216"/>
        <dbReference type="EC" id="2.7.11.1"/>
    </reaction>
</comment>
<evidence type="ECO:0000259" key="11">
    <source>
        <dbReference type="PROSITE" id="PS50011"/>
    </source>
</evidence>
<dbReference type="GO" id="GO:0007095">
    <property type="term" value="P:mitotic G2 DNA damage checkpoint signaling"/>
    <property type="evidence" value="ECO:0007669"/>
    <property type="project" value="TreeGrafter"/>
</dbReference>
<feature type="compositionally biased region" description="Acidic residues" evidence="10">
    <location>
        <begin position="719"/>
        <end position="733"/>
    </location>
</feature>
<accession>A0AAN6JM69</accession>
<dbReference type="InterPro" id="IPR017441">
    <property type="entry name" value="Protein_kinase_ATP_BS"/>
</dbReference>
<evidence type="ECO:0000256" key="10">
    <source>
        <dbReference type="SAM" id="MobiDB-lite"/>
    </source>
</evidence>
<dbReference type="PROSITE" id="PS00107">
    <property type="entry name" value="PROTEIN_KINASE_ATP"/>
    <property type="match status" value="1"/>
</dbReference>
<feature type="region of interest" description="Disordered" evidence="10">
    <location>
        <begin position="717"/>
        <end position="747"/>
    </location>
</feature>
<dbReference type="GO" id="GO:0005737">
    <property type="term" value="C:cytoplasm"/>
    <property type="evidence" value="ECO:0007669"/>
    <property type="project" value="TreeGrafter"/>
</dbReference>
<feature type="domain" description="Protein kinase" evidence="11">
    <location>
        <begin position="18"/>
        <end position="312"/>
    </location>
</feature>
<dbReference type="GO" id="GO:0005524">
    <property type="term" value="F:ATP binding"/>
    <property type="evidence" value="ECO:0007669"/>
    <property type="project" value="UniProtKB-UniRule"/>
</dbReference>
<dbReference type="Gene3D" id="1.10.510.10">
    <property type="entry name" value="Transferase(Phosphotransferase) domain 1"/>
    <property type="match status" value="1"/>
</dbReference>
<gene>
    <name evidence="12" type="primary">chk1</name>
    <name evidence="12" type="ORF">OC842_002576</name>
</gene>
<evidence type="ECO:0000256" key="7">
    <source>
        <dbReference type="ARBA" id="ARBA00047899"/>
    </source>
</evidence>
<evidence type="ECO:0000256" key="4">
    <source>
        <dbReference type="ARBA" id="ARBA00022741"/>
    </source>
</evidence>
<reference evidence="12" key="1">
    <citation type="journal article" date="2023" name="PhytoFront">
        <title>Draft Genome Resources of Seven Strains of Tilletia horrida, Causal Agent of Kernel Smut of Rice.</title>
        <authorList>
            <person name="Khanal S."/>
            <person name="Antony Babu S."/>
            <person name="Zhou X.G."/>
        </authorList>
    </citation>
    <scope>NUCLEOTIDE SEQUENCE</scope>
    <source>
        <strain evidence="12">TX3</strain>
    </source>
</reference>
<evidence type="ECO:0000256" key="8">
    <source>
        <dbReference type="ARBA" id="ARBA00048679"/>
    </source>
</evidence>
<dbReference type="Pfam" id="PF00069">
    <property type="entry name" value="Pkinase"/>
    <property type="match status" value="1"/>
</dbReference>
<dbReference type="EC" id="2.7.11.1" evidence="1"/>